<evidence type="ECO:0000313" key="3">
    <source>
        <dbReference type="Proteomes" id="UP000277204"/>
    </source>
</evidence>
<dbReference type="AlphaFoldDB" id="A0A183LUT1"/>
<protein>
    <submittedName>
        <fullName evidence="2">Uncharacterized protein</fullName>
    </submittedName>
</protein>
<keyword evidence="3" id="KW-1185">Reference proteome</keyword>
<feature type="compositionally biased region" description="Polar residues" evidence="1">
    <location>
        <begin position="235"/>
        <end position="244"/>
    </location>
</feature>
<name>A0A183LUT1_9TREM</name>
<gene>
    <name evidence="2" type="ORF">SMRZ_LOCUS7556</name>
</gene>
<dbReference type="PANTHER" id="PTHR38681">
    <property type="entry name" value="RETROVIRUS-RELATED POL POLYPROTEIN FROM TRANSPOSON 412-LIKE PROTEIN-RELATED"/>
    <property type="match status" value="1"/>
</dbReference>
<organism evidence="2 3">
    <name type="scientific">Schistosoma margrebowiei</name>
    <dbReference type="NCBI Taxonomy" id="48269"/>
    <lineage>
        <taxon>Eukaryota</taxon>
        <taxon>Metazoa</taxon>
        <taxon>Spiralia</taxon>
        <taxon>Lophotrochozoa</taxon>
        <taxon>Platyhelminthes</taxon>
        <taxon>Trematoda</taxon>
        <taxon>Digenea</taxon>
        <taxon>Strigeidida</taxon>
        <taxon>Schistosomatoidea</taxon>
        <taxon>Schistosomatidae</taxon>
        <taxon>Schistosoma</taxon>
    </lineage>
</organism>
<dbReference type="PANTHER" id="PTHR38681:SF1">
    <property type="entry name" value="RETROVIRUS-RELATED POL POLYPROTEIN FROM TRANSPOSON 412-LIKE PROTEIN"/>
    <property type="match status" value="1"/>
</dbReference>
<dbReference type="Proteomes" id="UP000277204">
    <property type="component" value="Unassembled WGS sequence"/>
</dbReference>
<dbReference type="Gene3D" id="3.30.420.10">
    <property type="entry name" value="Ribonuclease H-like superfamily/Ribonuclease H"/>
    <property type="match status" value="1"/>
</dbReference>
<accession>A0A183LUT1</accession>
<proteinExistence type="predicted"/>
<feature type="compositionally biased region" description="Polar residues" evidence="1">
    <location>
        <begin position="182"/>
        <end position="226"/>
    </location>
</feature>
<dbReference type="InterPro" id="IPR036397">
    <property type="entry name" value="RNaseH_sf"/>
</dbReference>
<reference evidence="2 3" key="1">
    <citation type="submission" date="2018-11" db="EMBL/GenBank/DDBJ databases">
        <authorList>
            <consortium name="Pathogen Informatics"/>
        </authorList>
    </citation>
    <scope>NUCLEOTIDE SEQUENCE [LARGE SCALE GENOMIC DNA]</scope>
    <source>
        <strain evidence="2 3">Zambia</strain>
    </source>
</reference>
<evidence type="ECO:0000313" key="2">
    <source>
        <dbReference type="EMBL" id="VDO76943.1"/>
    </source>
</evidence>
<dbReference type="GO" id="GO:0003676">
    <property type="term" value="F:nucleic acid binding"/>
    <property type="evidence" value="ECO:0007669"/>
    <property type="project" value="InterPro"/>
</dbReference>
<dbReference type="EMBL" id="UZAI01003072">
    <property type="protein sequence ID" value="VDO76943.1"/>
    <property type="molecule type" value="Genomic_DNA"/>
</dbReference>
<dbReference type="STRING" id="48269.A0A183LUT1"/>
<feature type="region of interest" description="Disordered" evidence="1">
    <location>
        <begin position="180"/>
        <end position="244"/>
    </location>
</feature>
<evidence type="ECO:0000256" key="1">
    <source>
        <dbReference type="SAM" id="MobiDB-lite"/>
    </source>
</evidence>
<sequence>MHTHKHIRLPPSTKWLSERFHCQLKSALRTHENGNWQETLPFVLLGIRTSLKGDIQCSAAELVYGTALRLPGEFFTPRSRPNFGKSDYVHRLSAFMRTLSPVSTRIQHRQVTLPRELSTCTRVFIRVDSVRKPLQRPYESSFHMIARHEKTFEVDRYSPVKIVSIDRLKPAHVDDSALGILKSSSDPTLDTSKTSFSRPVQQHASSALSTDEATVSRSDQQITPPLTSDEIAGSLDTNETTVSRSGRRVRLPVRFRDQSHSQQPIRFHAFDHLRLVPSTSVKFGESWPDHPRSCQHTQSIFSFRIFGKRLASNFVVMVASASSVQRGFVLRLQRFLSDPDSYERNLQILDTNHSCGMPVQARNTAYRSWYRSPKTTSVGN</sequence>